<dbReference type="InterPro" id="IPR036515">
    <property type="entry name" value="Transposase_17_sf"/>
</dbReference>
<name>A0ABQ5XBB1_9GAMM</name>
<sequence length="179" mass="20593">MHAYVLMTNHVHMLITPSAKGALSRCMQALGRRYVTYFNKTYHRTGTLWEGWYKAGLVDNETYLLTCYRYIELNPVRAAMVASPEDYPWTSFHANALGLGDPLVHPHSAYLNLGMNAEERQAAYRELFKEALSDDQLLDIRTYLQQQRALGTNRFQVAIEAELGRVAKVRPRGRPRKVF</sequence>
<evidence type="ECO:0000259" key="1">
    <source>
        <dbReference type="SMART" id="SM01321"/>
    </source>
</evidence>
<dbReference type="InterPro" id="IPR002686">
    <property type="entry name" value="Transposase_17"/>
</dbReference>
<proteinExistence type="predicted"/>
<keyword evidence="3" id="KW-1185">Reference proteome</keyword>
<dbReference type="EMBL" id="BSOA01000015">
    <property type="protein sequence ID" value="GLQ88373.1"/>
    <property type="molecule type" value="Genomic_DNA"/>
</dbReference>
<accession>A0ABQ5XBB1</accession>
<dbReference type="Pfam" id="PF01797">
    <property type="entry name" value="Y1_Tnp"/>
    <property type="match status" value="1"/>
</dbReference>
<evidence type="ECO:0000313" key="2">
    <source>
        <dbReference type="EMBL" id="GLQ88373.1"/>
    </source>
</evidence>
<dbReference type="PANTHER" id="PTHR34322:SF2">
    <property type="entry name" value="TRANSPOSASE IS200-LIKE DOMAIN-CONTAINING PROTEIN"/>
    <property type="match status" value="1"/>
</dbReference>
<dbReference type="SMART" id="SM01321">
    <property type="entry name" value="Y1_Tnp"/>
    <property type="match status" value="1"/>
</dbReference>
<organism evidence="2 3">
    <name type="scientific">Dyella flagellata</name>
    <dbReference type="NCBI Taxonomy" id="1867833"/>
    <lineage>
        <taxon>Bacteria</taxon>
        <taxon>Pseudomonadati</taxon>
        <taxon>Pseudomonadota</taxon>
        <taxon>Gammaproteobacteria</taxon>
        <taxon>Lysobacterales</taxon>
        <taxon>Rhodanobacteraceae</taxon>
        <taxon>Dyella</taxon>
    </lineage>
</organism>
<dbReference type="Gene3D" id="3.30.70.1290">
    <property type="entry name" value="Transposase IS200-like"/>
    <property type="match status" value="1"/>
</dbReference>
<feature type="domain" description="Transposase IS200-like" evidence="1">
    <location>
        <begin position="1"/>
        <end position="74"/>
    </location>
</feature>
<dbReference type="Proteomes" id="UP001156627">
    <property type="component" value="Unassembled WGS sequence"/>
</dbReference>
<reference evidence="3" key="1">
    <citation type="journal article" date="2019" name="Int. J. Syst. Evol. Microbiol.">
        <title>The Global Catalogue of Microorganisms (GCM) 10K type strain sequencing project: providing services to taxonomists for standard genome sequencing and annotation.</title>
        <authorList>
            <consortium name="The Broad Institute Genomics Platform"/>
            <consortium name="The Broad Institute Genome Sequencing Center for Infectious Disease"/>
            <person name="Wu L."/>
            <person name="Ma J."/>
        </authorList>
    </citation>
    <scope>NUCLEOTIDE SEQUENCE [LARGE SCALE GENOMIC DNA]</scope>
    <source>
        <strain evidence="3">NBRC 111981</strain>
    </source>
</reference>
<dbReference type="PANTHER" id="PTHR34322">
    <property type="entry name" value="TRANSPOSASE, Y1_TNP DOMAIN-CONTAINING"/>
    <property type="match status" value="1"/>
</dbReference>
<dbReference type="SUPFAM" id="SSF143422">
    <property type="entry name" value="Transposase IS200-like"/>
    <property type="match status" value="1"/>
</dbReference>
<comment type="caution">
    <text evidence="2">The sequence shown here is derived from an EMBL/GenBank/DDBJ whole genome shotgun (WGS) entry which is preliminary data.</text>
</comment>
<gene>
    <name evidence="2" type="ORF">GCM10007898_19420</name>
</gene>
<evidence type="ECO:0000313" key="3">
    <source>
        <dbReference type="Proteomes" id="UP001156627"/>
    </source>
</evidence>
<protein>
    <submittedName>
        <fullName evidence="2">Transposase</fullName>
    </submittedName>
</protein>